<organism evidence="2 3">
    <name type="scientific">Araneus ventricosus</name>
    <name type="common">Orbweaver spider</name>
    <name type="synonym">Epeira ventricosa</name>
    <dbReference type="NCBI Taxonomy" id="182803"/>
    <lineage>
        <taxon>Eukaryota</taxon>
        <taxon>Metazoa</taxon>
        <taxon>Ecdysozoa</taxon>
        <taxon>Arthropoda</taxon>
        <taxon>Chelicerata</taxon>
        <taxon>Arachnida</taxon>
        <taxon>Araneae</taxon>
        <taxon>Araneomorphae</taxon>
        <taxon>Entelegynae</taxon>
        <taxon>Araneoidea</taxon>
        <taxon>Araneidae</taxon>
        <taxon>Araneus</taxon>
    </lineage>
</organism>
<evidence type="ECO:0000313" key="2">
    <source>
        <dbReference type="EMBL" id="GBM09946.1"/>
    </source>
</evidence>
<sequence length="103" mass="11946">MGTYDVQRDHMGTSDVQRDHMGTSDVQRDHMGTYDVQRDHMGTYDVQRDDMGTYDAERLGVTTEGIIDKMLNVVADDRRMRLHEIAKGMDISDNRLRNISRKK</sequence>
<name>A0A4Y2D1F2_ARAVE</name>
<feature type="region of interest" description="Disordered" evidence="1">
    <location>
        <begin position="1"/>
        <end position="40"/>
    </location>
</feature>
<dbReference type="Proteomes" id="UP000499080">
    <property type="component" value="Unassembled WGS sequence"/>
</dbReference>
<evidence type="ECO:0000313" key="3">
    <source>
        <dbReference type="Proteomes" id="UP000499080"/>
    </source>
</evidence>
<evidence type="ECO:0000256" key="1">
    <source>
        <dbReference type="SAM" id="MobiDB-lite"/>
    </source>
</evidence>
<gene>
    <name evidence="2" type="ORF">AVEN_86826_1</name>
</gene>
<protein>
    <submittedName>
        <fullName evidence="2">Uncharacterized protein</fullName>
    </submittedName>
</protein>
<dbReference type="EMBL" id="BGPR01000278">
    <property type="protein sequence ID" value="GBM09946.1"/>
    <property type="molecule type" value="Genomic_DNA"/>
</dbReference>
<dbReference type="AlphaFoldDB" id="A0A4Y2D1F2"/>
<comment type="caution">
    <text evidence="2">The sequence shown here is derived from an EMBL/GenBank/DDBJ whole genome shotgun (WGS) entry which is preliminary data.</text>
</comment>
<accession>A0A4Y2D1F2</accession>
<keyword evidence="3" id="KW-1185">Reference proteome</keyword>
<proteinExistence type="predicted"/>
<reference evidence="2 3" key="1">
    <citation type="journal article" date="2019" name="Sci. Rep.">
        <title>Orb-weaving spider Araneus ventricosus genome elucidates the spidroin gene catalogue.</title>
        <authorList>
            <person name="Kono N."/>
            <person name="Nakamura H."/>
            <person name="Ohtoshi R."/>
            <person name="Moran D.A.P."/>
            <person name="Shinohara A."/>
            <person name="Yoshida Y."/>
            <person name="Fujiwara M."/>
            <person name="Mori M."/>
            <person name="Tomita M."/>
            <person name="Arakawa K."/>
        </authorList>
    </citation>
    <scope>NUCLEOTIDE SEQUENCE [LARGE SCALE GENOMIC DNA]</scope>
</reference>